<protein>
    <submittedName>
        <fullName evidence="2">Uncharacterized protein</fullName>
    </submittedName>
</protein>
<reference evidence="2" key="1">
    <citation type="submission" date="2024-05" db="EMBL/GenBank/DDBJ databases">
        <title>30 novel species of actinomycetes from the DSMZ collection.</title>
        <authorList>
            <person name="Nouioui I."/>
        </authorList>
    </citation>
    <scope>NUCLEOTIDE SEQUENCE</scope>
    <source>
        <strain evidence="2">DSM 3412</strain>
    </source>
</reference>
<dbReference type="RefSeq" id="WP_033524638.1">
    <property type="nucleotide sequence ID" value="NZ_JAVRFJ010000012.1"/>
</dbReference>
<dbReference type="EMBL" id="JAVRFJ010000012">
    <property type="protein sequence ID" value="MDT0568888.1"/>
    <property type="molecule type" value="Genomic_DNA"/>
</dbReference>
<evidence type="ECO:0000313" key="2">
    <source>
        <dbReference type="EMBL" id="MDT0568888.1"/>
    </source>
</evidence>
<proteinExistence type="predicted"/>
<name>A0ABU2YX37_9ACTN</name>
<dbReference type="Proteomes" id="UP001180737">
    <property type="component" value="Unassembled WGS sequence"/>
</dbReference>
<keyword evidence="3" id="KW-1185">Reference proteome</keyword>
<feature type="coiled-coil region" evidence="1">
    <location>
        <begin position="8"/>
        <end position="35"/>
    </location>
</feature>
<sequence length="71" mass="7776">MTTWKERHDAAVRKQEAAQKAYQEATDERAQALLDGEAELGSQAAVARELGVTRAGINRAINALKNKQPKT</sequence>
<gene>
    <name evidence="2" type="ORF">RM704_15655</name>
</gene>
<organism evidence="2 3">
    <name type="scientific">Streptomyces gottesmaniae</name>
    <dbReference type="NCBI Taxonomy" id="3075518"/>
    <lineage>
        <taxon>Bacteria</taxon>
        <taxon>Bacillati</taxon>
        <taxon>Actinomycetota</taxon>
        <taxon>Actinomycetes</taxon>
        <taxon>Kitasatosporales</taxon>
        <taxon>Streptomycetaceae</taxon>
        <taxon>Streptomyces</taxon>
    </lineage>
</organism>
<evidence type="ECO:0000313" key="3">
    <source>
        <dbReference type="Proteomes" id="UP001180737"/>
    </source>
</evidence>
<comment type="caution">
    <text evidence="2">The sequence shown here is derived from an EMBL/GenBank/DDBJ whole genome shotgun (WGS) entry which is preliminary data.</text>
</comment>
<keyword evidence="1" id="KW-0175">Coiled coil</keyword>
<accession>A0ABU2YX37</accession>
<evidence type="ECO:0000256" key="1">
    <source>
        <dbReference type="SAM" id="Coils"/>
    </source>
</evidence>